<evidence type="ECO:0000313" key="2">
    <source>
        <dbReference type="Proteomes" id="UP000193570"/>
    </source>
</evidence>
<dbReference type="OrthoDB" id="7744793at2"/>
<accession>A0A1X6Y3Y2</accession>
<dbReference type="RefSeq" id="WP_085789932.1">
    <property type="nucleotide sequence ID" value="NZ_FWFK01000001.1"/>
</dbReference>
<keyword evidence="2" id="KW-1185">Reference proteome</keyword>
<protein>
    <submittedName>
        <fullName evidence="1">Uncharacterized protein</fullName>
    </submittedName>
</protein>
<dbReference type="Proteomes" id="UP000193570">
    <property type="component" value="Unassembled WGS sequence"/>
</dbReference>
<organism evidence="1 2">
    <name type="scientific">Roseivivax jejudonensis</name>
    <dbReference type="NCBI Taxonomy" id="1529041"/>
    <lineage>
        <taxon>Bacteria</taxon>
        <taxon>Pseudomonadati</taxon>
        <taxon>Pseudomonadota</taxon>
        <taxon>Alphaproteobacteria</taxon>
        <taxon>Rhodobacterales</taxon>
        <taxon>Roseobacteraceae</taxon>
        <taxon>Roseivivax</taxon>
    </lineage>
</organism>
<proteinExistence type="predicted"/>
<dbReference type="AlphaFoldDB" id="A0A1X6Y3Y2"/>
<reference evidence="1 2" key="1">
    <citation type="submission" date="2017-03" db="EMBL/GenBank/DDBJ databases">
        <authorList>
            <person name="Afonso C.L."/>
            <person name="Miller P.J."/>
            <person name="Scott M.A."/>
            <person name="Spackman E."/>
            <person name="Goraichik I."/>
            <person name="Dimitrov K.M."/>
            <person name="Suarez D.L."/>
            <person name="Swayne D.E."/>
        </authorList>
    </citation>
    <scope>NUCLEOTIDE SEQUENCE [LARGE SCALE GENOMIC DNA]</scope>
    <source>
        <strain evidence="1 2">CECT 8625</strain>
    </source>
</reference>
<sequence length="89" mass="9890">MTVPFDLSRLLTPEGNLIGREELQEIMAEQGYSAGGRDQFLKAVLTELGQVDALRNGSEREAEILEEVRDILRNEQARMNGSSGSETHD</sequence>
<gene>
    <name evidence="1" type="ORF">ROJ8625_00144</name>
</gene>
<dbReference type="EMBL" id="FWFK01000001">
    <property type="protein sequence ID" value="SLN10027.1"/>
    <property type="molecule type" value="Genomic_DNA"/>
</dbReference>
<name>A0A1X6Y3Y2_9RHOB</name>
<evidence type="ECO:0000313" key="1">
    <source>
        <dbReference type="EMBL" id="SLN10027.1"/>
    </source>
</evidence>